<dbReference type="EMBL" id="JARXVE010000005">
    <property type="protein sequence ID" value="MDH6196784.1"/>
    <property type="molecule type" value="Genomic_DNA"/>
</dbReference>
<organism evidence="4 5">
    <name type="scientific">Mycolicibacterium frederiksbergense</name>
    <dbReference type="NCBI Taxonomy" id="117567"/>
    <lineage>
        <taxon>Bacteria</taxon>
        <taxon>Bacillati</taxon>
        <taxon>Actinomycetota</taxon>
        <taxon>Actinomycetes</taxon>
        <taxon>Mycobacteriales</taxon>
        <taxon>Mycobacteriaceae</taxon>
        <taxon>Mycolicibacterium</taxon>
    </lineage>
</organism>
<feature type="signal peptide" evidence="2">
    <location>
        <begin position="1"/>
        <end position="26"/>
    </location>
</feature>
<reference evidence="4 5" key="1">
    <citation type="submission" date="2023-04" db="EMBL/GenBank/DDBJ databases">
        <title>Forest soil microbial communities from Buena Vista Peninsula, Colon Province, Panama.</title>
        <authorList>
            <person name="Bouskill N."/>
        </authorList>
    </citation>
    <scope>NUCLEOTIDE SEQUENCE [LARGE SCALE GENOMIC DNA]</scope>
    <source>
        <strain evidence="4 5">AC80</strain>
    </source>
</reference>
<dbReference type="InterPro" id="IPR031768">
    <property type="entry name" value="CBM60_xylan-bd"/>
</dbReference>
<feature type="chain" id="PRO_5045880003" description="Carbohydrate binding module xylan-binding domain-containing protein" evidence="2">
    <location>
        <begin position="27"/>
        <end position="493"/>
    </location>
</feature>
<evidence type="ECO:0000259" key="3">
    <source>
        <dbReference type="Pfam" id="PF16841"/>
    </source>
</evidence>
<evidence type="ECO:0000256" key="2">
    <source>
        <dbReference type="SAM" id="SignalP"/>
    </source>
</evidence>
<name>A0ABT6L1G8_9MYCO</name>
<keyword evidence="5" id="KW-1185">Reference proteome</keyword>
<feature type="domain" description="Carbohydrate binding module xylan-binding" evidence="3">
    <location>
        <begin position="78"/>
        <end position="162"/>
    </location>
</feature>
<evidence type="ECO:0000313" key="4">
    <source>
        <dbReference type="EMBL" id="MDH6196784.1"/>
    </source>
</evidence>
<feature type="region of interest" description="Disordered" evidence="1">
    <location>
        <begin position="158"/>
        <end position="212"/>
    </location>
</feature>
<sequence>MPTFRSIIAGVGTVAVAVSIATTAWAADTAIEAESLVVNPTANGAPIADSTATGGTALRLFQNATAAKTLDLPAASQIVVRAKGAQCLGGPRMTVSIDGKAIGTTTIQATSWTDYTAAATVVAGSHNLGISFTNDFALNANCDRNLLLDKVTVIPSGATTPTTTTTAPTTTTTTSTTPTTTTTAPTTSTTPTTTTTAPTTSTTPTTSPPGNATRATPFVASSPFRTPIPANAAVDPNSAAMVARIARENAMYANLVEFGVPIYTATASSPRYTVTCRITTWGPCPFAGMQIPIPAGARPSLGSDGAMVVVDETTQRSYEFWQAKLSSGKWSASWGAINDLSGTGWGGNSTGSGASRLGGVIQLSEIAAGDIPHALAIQIDNTCTQVFRAPAVKTDGTSARTDCIPEGARVRLDPTVNLDSLNLAPAVRVVGRALQRYGAYVVDTGGAPLSLSFEMDPTATRSSVGSVYQRNGLRWDYDNLPGLPYQRLQVLAP</sequence>
<feature type="compositionally biased region" description="Low complexity" evidence="1">
    <location>
        <begin position="158"/>
        <end position="209"/>
    </location>
</feature>
<comment type="caution">
    <text evidence="4">The sequence shown here is derived from an EMBL/GenBank/DDBJ whole genome shotgun (WGS) entry which is preliminary data.</text>
</comment>
<keyword evidence="2" id="KW-0732">Signal</keyword>
<evidence type="ECO:0000256" key="1">
    <source>
        <dbReference type="SAM" id="MobiDB-lite"/>
    </source>
</evidence>
<protein>
    <recommendedName>
        <fullName evidence="3">Carbohydrate binding module xylan-binding domain-containing protein</fullName>
    </recommendedName>
</protein>
<dbReference type="Gene3D" id="2.60.60.40">
    <property type="match status" value="1"/>
</dbReference>
<evidence type="ECO:0000313" key="5">
    <source>
        <dbReference type="Proteomes" id="UP001160130"/>
    </source>
</evidence>
<proteinExistence type="predicted"/>
<dbReference type="SUPFAM" id="SSF49785">
    <property type="entry name" value="Galactose-binding domain-like"/>
    <property type="match status" value="1"/>
</dbReference>
<dbReference type="InterPro" id="IPR008979">
    <property type="entry name" value="Galactose-bd-like_sf"/>
</dbReference>
<dbReference type="Proteomes" id="UP001160130">
    <property type="component" value="Unassembled WGS sequence"/>
</dbReference>
<dbReference type="Pfam" id="PF16841">
    <property type="entry name" value="CBM60"/>
    <property type="match status" value="1"/>
</dbReference>
<accession>A0ABT6L1G8</accession>
<gene>
    <name evidence="4" type="ORF">M2272_003437</name>
</gene>